<keyword evidence="2" id="KW-1185">Reference proteome</keyword>
<dbReference type="EMBL" id="JBJJXE010000015">
    <property type="protein sequence ID" value="MFL1732938.1"/>
    <property type="molecule type" value="Genomic_DNA"/>
</dbReference>
<gene>
    <name evidence="1" type="ORF">ACJHVH_08080</name>
</gene>
<dbReference type="RefSeq" id="WP_407069452.1">
    <property type="nucleotide sequence ID" value="NZ_JBJJXE010000015.1"/>
</dbReference>
<dbReference type="Pfam" id="PF11227">
    <property type="entry name" value="DUF3025"/>
    <property type="match status" value="1"/>
</dbReference>
<evidence type="ECO:0000313" key="2">
    <source>
        <dbReference type="Proteomes" id="UP001624684"/>
    </source>
</evidence>
<comment type="caution">
    <text evidence="1">The sequence shown here is derived from an EMBL/GenBank/DDBJ whole genome shotgun (WGS) entry which is preliminary data.</text>
</comment>
<accession>A0ABW8U8C9</accession>
<evidence type="ECO:0000313" key="1">
    <source>
        <dbReference type="EMBL" id="MFL1732938.1"/>
    </source>
</evidence>
<sequence length="281" mass="32345">MSDFLTQFGMIDAQVPWLMPYRHIHHAFKDSVLVDELSDWLNAYFNQQAITPMLHNTNQRLSFVSQDDLPHGTAYEMHIHQTRNIPTRNNLHDWFGACIWSVFPKSKSLLNHAHIREMAKDMNARGRNRVRDAITVFDENGVILVVSDDCIAQALKQFDWQNALIAPRHHWYDPKRSSADDKAQVFIFGHALLEQLVRPRKSLCSHALTVKVSATFFAKSEAEKLTALDNLLAQKLDDWLIDGATPKDLSPLPILGVPYFWEGQDASFYDDDFVFRKGRRA</sequence>
<name>A0ABW8U8C9_9GAMM</name>
<protein>
    <submittedName>
        <fullName evidence="1">DUF3025 domain-containing protein</fullName>
    </submittedName>
</protein>
<dbReference type="Proteomes" id="UP001624684">
    <property type="component" value="Unassembled WGS sequence"/>
</dbReference>
<proteinExistence type="predicted"/>
<reference evidence="1 2" key="1">
    <citation type="submission" date="2024-11" db="EMBL/GenBank/DDBJ databases">
        <title>First Report of Moraxella oculi in Brazil in an Infectious Bovine Keratoconjunctivitis Outbreak.</title>
        <authorList>
            <person name="Carvalho C.V."/>
            <person name="Domingues R."/>
            <person name="Coutinho C."/>
            <person name="Honorio N.T.B.S."/>
            <person name="Faza D.R.L.R."/>
            <person name="Carvalho W.A."/>
            <person name="Machado A.B.F."/>
            <person name="Martins M.F."/>
            <person name="Gaspar E.B."/>
        </authorList>
    </citation>
    <scope>NUCLEOTIDE SEQUENCE [LARGE SCALE GENOMIC DNA]</scope>
    <source>
        <strain evidence="1 2">2117LE</strain>
    </source>
</reference>
<dbReference type="InterPro" id="IPR021390">
    <property type="entry name" value="DUF3025"/>
</dbReference>
<organism evidence="1 2">
    <name type="scientific">Moraxella oculi</name>
    <dbReference type="NCBI Taxonomy" id="2940516"/>
    <lineage>
        <taxon>Bacteria</taxon>
        <taxon>Pseudomonadati</taxon>
        <taxon>Pseudomonadota</taxon>
        <taxon>Gammaproteobacteria</taxon>
        <taxon>Moraxellales</taxon>
        <taxon>Moraxellaceae</taxon>
        <taxon>Moraxella</taxon>
    </lineage>
</organism>